<organism evidence="4">
    <name type="scientific">viral metagenome</name>
    <dbReference type="NCBI Taxonomy" id="1070528"/>
    <lineage>
        <taxon>unclassified sequences</taxon>
        <taxon>metagenomes</taxon>
        <taxon>organismal metagenomes</taxon>
    </lineage>
</organism>
<dbReference type="InterPro" id="IPR016187">
    <property type="entry name" value="CTDL_fold"/>
</dbReference>
<dbReference type="SUPFAM" id="SSF56436">
    <property type="entry name" value="C-type lectin-like"/>
    <property type="match status" value="1"/>
</dbReference>
<dbReference type="GO" id="GO:0005540">
    <property type="term" value="F:hyaluronic acid binding"/>
    <property type="evidence" value="ECO:0007669"/>
    <property type="project" value="InterPro"/>
</dbReference>
<feature type="domain" description="Link" evidence="3">
    <location>
        <begin position="119"/>
        <end position="220"/>
    </location>
</feature>
<dbReference type="SMART" id="SM00445">
    <property type="entry name" value="LINK"/>
    <property type="match status" value="1"/>
</dbReference>
<feature type="transmembrane region" description="Helical" evidence="2">
    <location>
        <begin position="20"/>
        <end position="38"/>
    </location>
</feature>
<keyword evidence="2" id="KW-1133">Transmembrane helix</keyword>
<evidence type="ECO:0000256" key="2">
    <source>
        <dbReference type="SAM" id="Phobius"/>
    </source>
</evidence>
<keyword evidence="2" id="KW-0812">Transmembrane</keyword>
<dbReference type="InterPro" id="IPR016186">
    <property type="entry name" value="C-type_lectin-like/link_sf"/>
</dbReference>
<dbReference type="AlphaFoldDB" id="A0A6C0JAY0"/>
<name>A0A6C0JAY0_9ZZZZ</name>
<evidence type="ECO:0000259" key="3">
    <source>
        <dbReference type="PROSITE" id="PS50963"/>
    </source>
</evidence>
<dbReference type="Gene3D" id="3.10.100.10">
    <property type="entry name" value="Mannose-Binding Protein A, subunit A"/>
    <property type="match status" value="1"/>
</dbReference>
<protein>
    <recommendedName>
        <fullName evidence="3">Link domain-containing protein</fullName>
    </recommendedName>
</protein>
<accession>A0A6C0JAY0</accession>
<dbReference type="Pfam" id="PF00193">
    <property type="entry name" value="Xlink"/>
    <property type="match status" value="1"/>
</dbReference>
<dbReference type="InterPro" id="IPR000538">
    <property type="entry name" value="Link_dom"/>
</dbReference>
<dbReference type="GO" id="GO:0007155">
    <property type="term" value="P:cell adhesion"/>
    <property type="evidence" value="ECO:0007669"/>
    <property type="project" value="InterPro"/>
</dbReference>
<dbReference type="EMBL" id="MN740368">
    <property type="protein sequence ID" value="QHU02985.1"/>
    <property type="molecule type" value="Genomic_DNA"/>
</dbReference>
<dbReference type="PROSITE" id="PS50963">
    <property type="entry name" value="LINK_2"/>
    <property type="match status" value="1"/>
</dbReference>
<reference evidence="4" key="1">
    <citation type="journal article" date="2020" name="Nature">
        <title>Giant virus diversity and host interactions through global metagenomics.</title>
        <authorList>
            <person name="Schulz F."/>
            <person name="Roux S."/>
            <person name="Paez-Espino D."/>
            <person name="Jungbluth S."/>
            <person name="Walsh D.A."/>
            <person name="Denef V.J."/>
            <person name="McMahon K.D."/>
            <person name="Konstantinidis K.T."/>
            <person name="Eloe-Fadrosh E.A."/>
            <person name="Kyrpides N.C."/>
            <person name="Woyke T."/>
        </authorList>
    </citation>
    <scope>NUCLEOTIDE SEQUENCE</scope>
    <source>
        <strain evidence="4">GVMAG-M-3300025890-48</strain>
    </source>
</reference>
<proteinExistence type="predicted"/>
<keyword evidence="2" id="KW-0472">Membrane</keyword>
<keyword evidence="1" id="KW-1015">Disulfide bond</keyword>
<evidence type="ECO:0000313" key="4">
    <source>
        <dbReference type="EMBL" id="QHU02985.1"/>
    </source>
</evidence>
<feature type="transmembrane region" description="Helical" evidence="2">
    <location>
        <begin position="59"/>
        <end position="78"/>
    </location>
</feature>
<evidence type="ECO:0000256" key="1">
    <source>
        <dbReference type="ARBA" id="ARBA00023157"/>
    </source>
</evidence>
<sequence>MDSITGVPYSPNFLNNLSTNPMVILVLTFVIVLYYSLFASLGDGGQVMDSDGSLLNMEILLWGVFILLVMLNGMSYMFDMDVTASIKNMFSANPEIDIIVDPEDLAGDINGLSSVPEIKISKQVFHVPNNKYAYDDAKAICRAYGGRLATIKEVEESYNKGADWCGFGWSDGQMALYPTQYDKWAKLQEIKGHEHDCGRPGVNGGYIKNKNVKFGVNCYGYKPQMTKAEQDAMKLSPLYPITKREREFDKKVDYWRGKLGEIAVAPFNHNNWSHL</sequence>